<dbReference type="EMBL" id="QGNW01001952">
    <property type="protein sequence ID" value="RVW27399.1"/>
    <property type="molecule type" value="Genomic_DNA"/>
</dbReference>
<keyword evidence="1" id="KW-0808">Transferase</keyword>
<dbReference type="PROSITE" id="PS50994">
    <property type="entry name" value="INTEGRASE"/>
    <property type="match status" value="1"/>
</dbReference>
<dbReference type="CDD" id="cd09274">
    <property type="entry name" value="RNase_HI_RT_Ty3"/>
    <property type="match status" value="1"/>
</dbReference>
<keyword evidence="5" id="KW-0378">Hydrolase</keyword>
<name>A0A438CW21_VITVI</name>
<dbReference type="SUPFAM" id="SSF53098">
    <property type="entry name" value="Ribonuclease H-like"/>
    <property type="match status" value="1"/>
</dbReference>
<accession>A0A438CW21</accession>
<dbReference type="InterPro" id="IPR001584">
    <property type="entry name" value="Integrase_cat-core"/>
</dbReference>
<keyword evidence="4" id="KW-0255">Endonuclease</keyword>
<dbReference type="GO" id="GO:0016787">
    <property type="term" value="F:hydrolase activity"/>
    <property type="evidence" value="ECO:0007669"/>
    <property type="project" value="UniProtKB-KW"/>
</dbReference>
<evidence type="ECO:0000256" key="1">
    <source>
        <dbReference type="ARBA" id="ARBA00022679"/>
    </source>
</evidence>
<keyword evidence="6" id="KW-0695">RNA-directed DNA polymerase</keyword>
<reference evidence="8 9" key="1">
    <citation type="journal article" date="2018" name="PLoS Genet.">
        <title>Population sequencing reveals clonal diversity and ancestral inbreeding in the grapevine cultivar Chardonnay.</title>
        <authorList>
            <person name="Roach M.J."/>
            <person name="Johnson D.L."/>
            <person name="Bohlmann J."/>
            <person name="van Vuuren H.J."/>
            <person name="Jones S.J."/>
            <person name="Pretorius I.S."/>
            <person name="Schmidt S.A."/>
            <person name="Borneman A.R."/>
        </authorList>
    </citation>
    <scope>NUCLEOTIDE SEQUENCE [LARGE SCALE GENOMIC DNA]</scope>
    <source>
        <strain evidence="9">cv. Chardonnay</strain>
        <tissue evidence="8">Leaf</tissue>
    </source>
</reference>
<dbReference type="GO" id="GO:0015074">
    <property type="term" value="P:DNA integration"/>
    <property type="evidence" value="ECO:0007669"/>
    <property type="project" value="InterPro"/>
</dbReference>
<evidence type="ECO:0000256" key="2">
    <source>
        <dbReference type="ARBA" id="ARBA00022695"/>
    </source>
</evidence>
<dbReference type="Proteomes" id="UP000288805">
    <property type="component" value="Unassembled WGS sequence"/>
</dbReference>
<dbReference type="GO" id="GO:0003676">
    <property type="term" value="F:nucleic acid binding"/>
    <property type="evidence" value="ECO:0007669"/>
    <property type="project" value="InterPro"/>
</dbReference>
<dbReference type="CDD" id="cd01647">
    <property type="entry name" value="RT_LTR"/>
    <property type="match status" value="1"/>
</dbReference>
<evidence type="ECO:0000313" key="8">
    <source>
        <dbReference type="EMBL" id="RVW27399.1"/>
    </source>
</evidence>
<evidence type="ECO:0000259" key="7">
    <source>
        <dbReference type="PROSITE" id="PS50994"/>
    </source>
</evidence>
<protein>
    <recommendedName>
        <fullName evidence="7">Integrase catalytic domain-containing protein</fullName>
    </recommendedName>
</protein>
<dbReference type="InterPro" id="IPR043128">
    <property type="entry name" value="Rev_trsase/Diguanyl_cyclase"/>
</dbReference>
<dbReference type="AlphaFoldDB" id="A0A438CW21"/>
<dbReference type="Gene3D" id="3.10.10.10">
    <property type="entry name" value="HIV Type 1 Reverse Transcriptase, subunit A, domain 1"/>
    <property type="match status" value="1"/>
</dbReference>
<dbReference type="SUPFAM" id="SSF56672">
    <property type="entry name" value="DNA/RNA polymerases"/>
    <property type="match status" value="1"/>
</dbReference>
<dbReference type="InterPro" id="IPR012337">
    <property type="entry name" value="RNaseH-like_sf"/>
</dbReference>
<dbReference type="InterPro" id="IPR036397">
    <property type="entry name" value="RNaseH_sf"/>
</dbReference>
<evidence type="ECO:0000256" key="6">
    <source>
        <dbReference type="ARBA" id="ARBA00022918"/>
    </source>
</evidence>
<keyword evidence="2" id="KW-0548">Nucleotidyltransferase</keyword>
<evidence type="ECO:0000313" key="9">
    <source>
        <dbReference type="Proteomes" id="UP000288805"/>
    </source>
</evidence>
<comment type="caution">
    <text evidence="8">The sequence shown here is derived from an EMBL/GenBank/DDBJ whole genome shotgun (WGS) entry which is preliminary data.</text>
</comment>
<dbReference type="PANTHER" id="PTHR34072:SF57">
    <property type="entry name" value="RNA-DIRECTED DNA POLYMERASE"/>
    <property type="match status" value="1"/>
</dbReference>
<evidence type="ECO:0000256" key="5">
    <source>
        <dbReference type="ARBA" id="ARBA00022801"/>
    </source>
</evidence>
<dbReference type="PANTHER" id="PTHR34072">
    <property type="entry name" value="ENZYMATIC POLYPROTEIN-RELATED"/>
    <property type="match status" value="1"/>
</dbReference>
<gene>
    <name evidence="8" type="ORF">CK203_095427</name>
</gene>
<dbReference type="Pfam" id="PF17917">
    <property type="entry name" value="RT_RNaseH"/>
    <property type="match status" value="1"/>
</dbReference>
<proteinExistence type="predicted"/>
<dbReference type="InterPro" id="IPR041373">
    <property type="entry name" value="RT_RNaseH"/>
</dbReference>
<feature type="domain" description="Integrase catalytic" evidence="7">
    <location>
        <begin position="588"/>
        <end position="678"/>
    </location>
</feature>
<dbReference type="InterPro" id="IPR043502">
    <property type="entry name" value="DNA/RNA_pol_sf"/>
</dbReference>
<dbReference type="Gene3D" id="3.30.420.10">
    <property type="entry name" value="Ribonuclease H-like superfamily/Ribonuclease H"/>
    <property type="match status" value="1"/>
</dbReference>
<dbReference type="GO" id="GO:0003964">
    <property type="term" value="F:RNA-directed DNA polymerase activity"/>
    <property type="evidence" value="ECO:0007669"/>
    <property type="project" value="UniProtKB-KW"/>
</dbReference>
<evidence type="ECO:0000256" key="4">
    <source>
        <dbReference type="ARBA" id="ARBA00022759"/>
    </source>
</evidence>
<sequence>MMKKHMPPPFPQALHGKKEIKNSSEILEVLRQVKVNIPLLDMIKQVPTYAKFLKDLCTVKRGLHVTKNAFLTEQVSAIIQTLLDLGASVNLLPYSVYKQLGLGGLKPTTITLSLADRHLHPDEDEGLEEVCLINTLVEEHCDKNLEESLNESLEVFEEGLPEPSDVLAIMSPWRRREEILPLFNKEDSQGAAMEDPPKLVLKPLPGLAFGVHPPYLYGGRCKTSEAAPEELVGEPHPSSPKKSGITVIQNEKGEEVSTRPTSGWRVCIDYRRLNSVTRKDHFPLPFMDQVLERVSGHPFYCFLMENALWLCNAPATFQRCMLSIFSDMVERIMEVFMDDITVYGNKAKVELIVKLPPPTNVKGIRQFLGHAGFYRRFIKDFSKISKPLCELLVKDAKFVWDEKWSSIVVFTDHSALKYLLTKQDAKARLIRWILLLQEFNLQIRDKKGVENVVADHLSRLVIAHDSHGLPINDDFPEESLMSIEVAPGILTLQITWLLGSSKKCVPEQEQSGILSHCHDSACGGHFASQKTAMKVIQSGFGGPLFSRMPTLCARDVIGVKGLTSWDHFQCHLDIPTFWWEWIMSLSHYSDGGTHFCNKPFETLLAKYGVKHKVATPYHPQTSGQVELANREIKNILMKVVNVNRKDWSIKLLDSLWAYRTAYKTILGMSPYRLVYGKACHLPVEIEYKAWWAIKKLNMDLTRAGLKRCLDLNELEEMRNDAYLNSKIAKERLKKWHDQLVNQKNFAKGQRVLLYDSKLHLFPGKLKSRWTGPFIIHEVQPNGVVELLNFNSTRTFKVNGHRLKPYIESFSRDKEEFILLDPPPT</sequence>
<dbReference type="Gene3D" id="3.30.70.270">
    <property type="match status" value="3"/>
</dbReference>
<evidence type="ECO:0000256" key="3">
    <source>
        <dbReference type="ARBA" id="ARBA00022722"/>
    </source>
</evidence>
<organism evidence="8 9">
    <name type="scientific">Vitis vinifera</name>
    <name type="common">Grape</name>
    <dbReference type="NCBI Taxonomy" id="29760"/>
    <lineage>
        <taxon>Eukaryota</taxon>
        <taxon>Viridiplantae</taxon>
        <taxon>Streptophyta</taxon>
        <taxon>Embryophyta</taxon>
        <taxon>Tracheophyta</taxon>
        <taxon>Spermatophyta</taxon>
        <taxon>Magnoliopsida</taxon>
        <taxon>eudicotyledons</taxon>
        <taxon>Gunneridae</taxon>
        <taxon>Pentapetalae</taxon>
        <taxon>rosids</taxon>
        <taxon>Vitales</taxon>
        <taxon>Vitaceae</taxon>
        <taxon>Viteae</taxon>
        <taxon>Vitis</taxon>
    </lineage>
</organism>
<keyword evidence="3" id="KW-0540">Nuclease</keyword>
<dbReference type="GO" id="GO:0004519">
    <property type="term" value="F:endonuclease activity"/>
    <property type="evidence" value="ECO:0007669"/>
    <property type="project" value="UniProtKB-KW"/>
</dbReference>